<dbReference type="PANTHER" id="PTHR12649:SF11">
    <property type="entry name" value="PEPTIDYL-TRNA HYDROLASE 2, MITOCHONDRIAL"/>
    <property type="match status" value="1"/>
</dbReference>
<dbReference type="GO" id="GO:0005829">
    <property type="term" value="C:cytosol"/>
    <property type="evidence" value="ECO:0007669"/>
    <property type="project" value="TreeGrafter"/>
</dbReference>
<evidence type="ECO:0000256" key="3">
    <source>
        <dbReference type="ARBA" id="ARBA00038050"/>
    </source>
</evidence>
<comment type="caution">
    <text evidence="7">The sequence shown here is derived from an EMBL/GenBank/DDBJ whole genome shotgun (WGS) entry which is preliminary data.</text>
</comment>
<dbReference type="Gene3D" id="3.40.1490.10">
    <property type="entry name" value="Bit1"/>
    <property type="match status" value="1"/>
</dbReference>
<dbReference type="EMBL" id="BTFZ01000011">
    <property type="protein sequence ID" value="GMM36172.1"/>
    <property type="molecule type" value="Genomic_DNA"/>
</dbReference>
<protein>
    <recommendedName>
        <fullName evidence="1">peptidyl-tRNA hydrolase</fullName>
        <ecNumber evidence="1">3.1.1.29</ecNumber>
    </recommendedName>
</protein>
<dbReference type="CDD" id="cd02430">
    <property type="entry name" value="PTH2"/>
    <property type="match status" value="1"/>
</dbReference>
<keyword evidence="6" id="KW-0472">Membrane</keyword>
<dbReference type="Proteomes" id="UP001360560">
    <property type="component" value="Unassembled WGS sequence"/>
</dbReference>
<keyword evidence="2 7" id="KW-0378">Hydrolase</keyword>
<evidence type="ECO:0000256" key="5">
    <source>
        <dbReference type="SAM" id="MobiDB-lite"/>
    </source>
</evidence>
<dbReference type="NCBIfam" id="TIGR00283">
    <property type="entry name" value="arch_pth2"/>
    <property type="match status" value="1"/>
</dbReference>
<evidence type="ECO:0000313" key="7">
    <source>
        <dbReference type="EMBL" id="GMM36172.1"/>
    </source>
</evidence>
<dbReference type="RefSeq" id="XP_064853168.1">
    <property type="nucleotide sequence ID" value="XM_064997096.1"/>
</dbReference>
<organism evidence="7 8">
    <name type="scientific">Saccharomycopsis crataegensis</name>
    <dbReference type="NCBI Taxonomy" id="43959"/>
    <lineage>
        <taxon>Eukaryota</taxon>
        <taxon>Fungi</taxon>
        <taxon>Dikarya</taxon>
        <taxon>Ascomycota</taxon>
        <taxon>Saccharomycotina</taxon>
        <taxon>Saccharomycetes</taxon>
        <taxon>Saccharomycopsidaceae</taxon>
        <taxon>Saccharomycopsis</taxon>
    </lineage>
</organism>
<dbReference type="PANTHER" id="PTHR12649">
    <property type="entry name" value="PEPTIDYL-TRNA HYDROLASE 2"/>
    <property type="match status" value="1"/>
</dbReference>
<dbReference type="InterPro" id="IPR002833">
    <property type="entry name" value="PTH2"/>
</dbReference>
<feature type="transmembrane region" description="Helical" evidence="6">
    <location>
        <begin position="30"/>
        <end position="48"/>
    </location>
</feature>
<dbReference type="FunFam" id="3.40.1490.10:FF:000001">
    <property type="entry name" value="Peptidyl-tRNA hydrolase 2"/>
    <property type="match status" value="1"/>
</dbReference>
<feature type="compositionally biased region" description="Acidic residues" evidence="5">
    <location>
        <begin position="68"/>
        <end position="84"/>
    </location>
</feature>
<keyword evidence="8" id="KW-1185">Reference proteome</keyword>
<dbReference type="AlphaFoldDB" id="A0AAV5QNR8"/>
<evidence type="ECO:0000256" key="1">
    <source>
        <dbReference type="ARBA" id="ARBA00013260"/>
    </source>
</evidence>
<dbReference type="SUPFAM" id="SSF102462">
    <property type="entry name" value="Peptidyl-tRNA hydrolase II"/>
    <property type="match status" value="1"/>
</dbReference>
<reference evidence="7 8" key="1">
    <citation type="journal article" date="2023" name="Elife">
        <title>Identification of key yeast species and microbe-microbe interactions impacting larval growth of Drosophila in the wild.</title>
        <authorList>
            <person name="Mure A."/>
            <person name="Sugiura Y."/>
            <person name="Maeda R."/>
            <person name="Honda K."/>
            <person name="Sakurai N."/>
            <person name="Takahashi Y."/>
            <person name="Watada M."/>
            <person name="Katoh T."/>
            <person name="Gotoh A."/>
            <person name="Gotoh Y."/>
            <person name="Taniguchi I."/>
            <person name="Nakamura K."/>
            <person name="Hayashi T."/>
            <person name="Katayama T."/>
            <person name="Uemura T."/>
            <person name="Hattori Y."/>
        </authorList>
    </citation>
    <scope>NUCLEOTIDE SEQUENCE [LARGE SCALE GENOMIC DNA]</scope>
    <source>
        <strain evidence="7 8">SC-9</strain>
    </source>
</reference>
<dbReference type="InterPro" id="IPR023476">
    <property type="entry name" value="Pep_tRNA_hydro_II_dom_sf"/>
</dbReference>
<evidence type="ECO:0000256" key="4">
    <source>
        <dbReference type="ARBA" id="ARBA00048707"/>
    </source>
</evidence>
<dbReference type="EC" id="3.1.1.29" evidence="1"/>
<evidence type="ECO:0000313" key="8">
    <source>
        <dbReference type="Proteomes" id="UP001360560"/>
    </source>
</evidence>
<dbReference type="GeneID" id="90074147"/>
<feature type="region of interest" description="Disordered" evidence="5">
    <location>
        <begin position="63"/>
        <end position="84"/>
    </location>
</feature>
<evidence type="ECO:0000256" key="2">
    <source>
        <dbReference type="ARBA" id="ARBA00022801"/>
    </source>
</evidence>
<accession>A0AAV5QNR8</accession>
<evidence type="ECO:0000256" key="6">
    <source>
        <dbReference type="SAM" id="Phobius"/>
    </source>
</evidence>
<gene>
    <name evidence="7" type="ORF">DASC09_034970</name>
</gene>
<sequence>MVTTIKSESDRDAPTRSFITKTKTMANNNLITYLTIGGVSLLTGIFIGKTLVDAKQSEEILTKKRIEDEDDEDEEYDSEDEDEPPILIDSTPLNEIPGEVRMIFAIRMDLGMTKGKSAAQVGHAAVGLYKQISNPSLASYNPTLLQRWERSGQAKITVKCPDEEQMDMLFAMAVDRGVNSLVIHDAGRTQIASGSATVLGLGPAPKAVLDSITGELKLY</sequence>
<dbReference type="Pfam" id="PF01981">
    <property type="entry name" value="PTH2"/>
    <property type="match status" value="1"/>
</dbReference>
<comment type="catalytic activity">
    <reaction evidence="4">
        <text>an N-acyl-L-alpha-aminoacyl-tRNA + H2O = an N-acyl-L-amino acid + a tRNA + H(+)</text>
        <dbReference type="Rhea" id="RHEA:54448"/>
        <dbReference type="Rhea" id="RHEA-COMP:10123"/>
        <dbReference type="Rhea" id="RHEA-COMP:13883"/>
        <dbReference type="ChEBI" id="CHEBI:15377"/>
        <dbReference type="ChEBI" id="CHEBI:15378"/>
        <dbReference type="ChEBI" id="CHEBI:59874"/>
        <dbReference type="ChEBI" id="CHEBI:78442"/>
        <dbReference type="ChEBI" id="CHEBI:138191"/>
        <dbReference type="EC" id="3.1.1.29"/>
    </reaction>
</comment>
<keyword evidence="6" id="KW-1133">Transmembrane helix</keyword>
<dbReference type="GO" id="GO:0004045">
    <property type="term" value="F:peptidyl-tRNA hydrolase activity"/>
    <property type="evidence" value="ECO:0007669"/>
    <property type="project" value="UniProtKB-EC"/>
</dbReference>
<comment type="similarity">
    <text evidence="3">Belongs to the PTH2 family.</text>
</comment>
<proteinExistence type="inferred from homology"/>
<keyword evidence="6" id="KW-0812">Transmembrane</keyword>
<name>A0AAV5QNR8_9ASCO</name>